<feature type="compositionally biased region" description="Basic and acidic residues" evidence="1">
    <location>
        <begin position="1457"/>
        <end position="1468"/>
    </location>
</feature>
<dbReference type="CDD" id="cd00177">
    <property type="entry name" value="START"/>
    <property type="match status" value="1"/>
</dbReference>
<feature type="region of interest" description="Disordered" evidence="1">
    <location>
        <begin position="1646"/>
        <end position="1688"/>
    </location>
</feature>
<dbReference type="OrthoDB" id="196858at2759"/>
<feature type="region of interest" description="Disordered" evidence="1">
    <location>
        <begin position="1843"/>
        <end position="1883"/>
    </location>
</feature>
<feature type="compositionally biased region" description="Low complexity" evidence="1">
    <location>
        <begin position="1394"/>
        <end position="1406"/>
    </location>
</feature>
<dbReference type="GO" id="GO:0008289">
    <property type="term" value="F:lipid binding"/>
    <property type="evidence" value="ECO:0007669"/>
    <property type="project" value="InterPro"/>
</dbReference>
<proteinExistence type="predicted"/>
<dbReference type="PROSITE" id="PS50848">
    <property type="entry name" value="START"/>
    <property type="match status" value="3"/>
</dbReference>
<dbReference type="InterPro" id="IPR023393">
    <property type="entry name" value="START-like_dom_sf"/>
</dbReference>
<dbReference type="EMBL" id="OOIN01000030">
    <property type="protein sequence ID" value="SPO29839.1"/>
    <property type="molecule type" value="Genomic_DNA"/>
</dbReference>
<feature type="compositionally biased region" description="Low complexity" evidence="1">
    <location>
        <begin position="53"/>
        <end position="80"/>
    </location>
</feature>
<name>A0A5C3EKT1_9BASI</name>
<feature type="compositionally biased region" description="Low complexity" evidence="1">
    <location>
        <begin position="1769"/>
        <end position="1789"/>
    </location>
</feature>
<evidence type="ECO:0000313" key="4">
    <source>
        <dbReference type="Proteomes" id="UP000324022"/>
    </source>
</evidence>
<dbReference type="Proteomes" id="UP000324022">
    <property type="component" value="Unassembled WGS sequence"/>
</dbReference>
<gene>
    <name evidence="3" type="ORF">UTRI_06112_B</name>
</gene>
<dbReference type="PANTHER" id="PTHR19308:SF54">
    <property type="entry name" value="START DOMAIN-CONTAINING PROTEIN"/>
    <property type="match status" value="1"/>
</dbReference>
<sequence length="2083" mass="220241">MDDASSLQKSKAQWLAALDDAIDNFRSLVAESSSKTWKPVSLVGSNPATPNLASSSTFTSASSASPSAATSSSAKAGATRTKARESSSLRHVESIEDVASRIESSTSSPSAAASPNASGSTPQPFQLGRFRPDHVAVHRRATKGPDIYRAVSEVSYEGTADLTAFRSVLQTPETRASWDRLVQSAELVEQLDPITRINKVHYRLGWPASPRDAIVINRTLADDSTLIDISTSLPRSPDAPSYLRPAPPCVRSHVHLMASCLQLIPPDGPTSSSAKPAAASSASNLRSSPRIKITVFWSWDLRGAWMGMPAGGLGMHLPELIKGFLNHVRESSDKIPLLKNYGNCVELLSNSFDPTRDTLATEYAIIVEDTVAREAEDRAEKDLDTLHLLRSRRKLEATVEFSLPAREGWDVRVEVKASSSSATEPNPAESSDDTPTSWRATAERPSESQHTILSIRHKQLQDSEELVRIKVRIQRVVASTDLRLNDAPLEVAQVEPRTPASLAQPLLEDTASISAISVATASTGSAASVTAVNAGNAANASRSGTPNLGFTNQINSQIRRNYIYFTSLLQEPEAKWKPISDMKGVTMTQLDSIDPTLVVYRAEATFVGVSVWDLFSTIANPGARAYWDKTLDDATLLTDINELSSLWHTKSKPSWPVSARDTVVIQTAYKAPTSVHIFSFSTDDRAQFPAIPPVEAGTIRTQIDLRGWSVEALSPTTVHVTMLEQSDPKGWTSKSATPAAMVSAVAGVGEYAIKFGGPPVLTRMLGAKTKVSRYDHEKATFRVEYTCDVPVDEGLSDAPNVECEIRCDVETWATSLDLVVDPPPISISCLRRHKLSQGGGGLWLTIEHAAASLEDDAARITIRRGAAREKGAVHVNGASIKVDVDELNDEQVQRLSRQKRSKPQRVPLDLINPARKATDDSATATKASNAEPGTPGAGNKAAKEQQRSQSFSSANGVDASHESGGASAAASTSIDSSNSREVGKQDSVDSAATAIATVPFSDETPRQPMTCALDVLFLLRRIHAERSPDPAGTPAGWALVTERNGLYVRRKLMESISSTVLVQRGDKVVQGLSAEDLLDVVSNPRSRKQWDDKVDSTTLLESYGDGSFTSFITTKASFPFRGRAFHLASLTARGLPPSSLGATSSGDATISSSASSWSGPAVYFHASASFPQQNSRFAMDRINPAGLPLGKVLIDGWILETLDPYSSTSFQIPSTRCTHVVAIDYAGSLPVAVNTMWNANLPRSVLLVEEYLKARGSIPSVKTPPPCLQVLGDGRDEDQGLIWSMNDPERKNLLISTSFDPTTRTYVAMSMCRASAPPATESVPGLLPAASIVTNGKSRPSSVSDASTTKGVAEKLTQALNAAPGTPLLGSAAPPVNSGGEQDSSLSRATSMHSIASTSVASTASTLRRRPSSIHTDSRNATDLILMEVEIELRHYHKGYDIQVYSELVPGGGSASDARKLNAQDPERPATPIGASTAAERSSAQDKATGGATGDKRAGKQEPVLSLNMASEKSKDLPVQLRVYDLPPSAVLAATLDPSARPRKHLVRVTVPTTSFLDPVEDPLTGSKAPEIPAWYTSLLERGAVLRMVVKPLKSEGADSEATPAASKDSTGFSAFATPTGKVPVRSGDVKLDIVHVNQTSAMLQKEQIGIEPMTQLKRTAPPRPKSGRKSGLDGASSSSRDDMRLPAALRRPVATRKELLEADESGAAGGFGKGDGKVAKLGSGASAAGAAGKAGIGAGGSLTGDASADKAAKQGGSLAPSSGGGSANGSAAGSAPPSRAATPSAPTSTGAQIMSMFGSYPLSRLGTGSALASSLTSVSSVTARGSSVASSSSAKTNAEALAANDRAKHGGKSGDGKGDKSSATGSTADKGTAKGDGKAEDRVGTTGEVVAEAAANAGNTVAQLAKDGASAIGSLFNSETQFRFSTLLLVAVAAFLFGSLMRSTLSPLDFVLVPTRAKPFPAPQPLHTTADDRPQSKLGGKLTAKLSNAPTVDPPFSSSPQSSARSDFEKLIDMVKASDPHLEQHDTTLAELQDKIGLRKANKMHQRGMVRQVQWTELRRVLQVPLPMFGWELVVAGVRRRG</sequence>
<feature type="region of interest" description="Disordered" evidence="1">
    <location>
        <begin position="32"/>
        <end position="130"/>
    </location>
</feature>
<keyword evidence="4" id="KW-1185">Reference proteome</keyword>
<dbReference type="SUPFAM" id="SSF55961">
    <property type="entry name" value="Bet v1-like"/>
    <property type="match status" value="3"/>
</dbReference>
<feature type="domain" description="START" evidence="2">
    <location>
        <begin position="1036"/>
        <end position="1107"/>
    </location>
</feature>
<reference evidence="3 4" key="1">
    <citation type="submission" date="2018-03" db="EMBL/GenBank/DDBJ databases">
        <authorList>
            <person name="Guldener U."/>
        </authorList>
    </citation>
    <scope>NUCLEOTIDE SEQUENCE [LARGE SCALE GENOMIC DNA]</scope>
    <source>
        <strain evidence="3 4">NBRC100155</strain>
    </source>
</reference>
<feature type="region of interest" description="Disordered" evidence="1">
    <location>
        <begin position="893"/>
        <end position="988"/>
    </location>
</feature>
<feature type="compositionally biased region" description="Polar residues" evidence="1">
    <location>
        <begin position="1379"/>
        <end position="1393"/>
    </location>
</feature>
<feature type="compositionally biased region" description="Low complexity" evidence="1">
    <location>
        <begin position="962"/>
        <end position="979"/>
    </location>
</feature>
<feature type="region of interest" description="Disordered" evidence="1">
    <location>
        <begin position="1453"/>
        <end position="1503"/>
    </location>
</feature>
<feature type="compositionally biased region" description="Low complexity" evidence="1">
    <location>
        <begin position="101"/>
        <end position="120"/>
    </location>
</feature>
<feature type="compositionally biased region" description="Basic and acidic residues" evidence="1">
    <location>
        <begin position="1846"/>
        <end position="1861"/>
    </location>
</feature>
<dbReference type="PANTHER" id="PTHR19308">
    <property type="entry name" value="PHOSPHATIDYLCHOLINE TRANSFER PROTEIN"/>
    <property type="match status" value="1"/>
</dbReference>
<dbReference type="Gene3D" id="3.30.530.20">
    <property type="match status" value="3"/>
</dbReference>
<dbReference type="Pfam" id="PF01852">
    <property type="entry name" value="START"/>
    <property type="match status" value="2"/>
</dbReference>
<accession>A0A5C3EKT1</accession>
<evidence type="ECO:0000313" key="3">
    <source>
        <dbReference type="EMBL" id="SPO29839.1"/>
    </source>
</evidence>
<dbReference type="InterPro" id="IPR002913">
    <property type="entry name" value="START_lipid-bd_dom"/>
</dbReference>
<feature type="domain" description="START" evidence="2">
    <location>
        <begin position="148"/>
        <end position="337"/>
    </location>
</feature>
<evidence type="ECO:0000259" key="2">
    <source>
        <dbReference type="PROSITE" id="PS50848"/>
    </source>
</evidence>
<feature type="compositionally biased region" description="Basic and acidic residues" evidence="1">
    <location>
        <begin position="82"/>
        <end position="100"/>
    </location>
</feature>
<feature type="compositionally biased region" description="Basic and acidic residues" evidence="1">
    <location>
        <begin position="1872"/>
        <end position="1883"/>
    </location>
</feature>
<dbReference type="GO" id="GO:0005737">
    <property type="term" value="C:cytoplasm"/>
    <property type="evidence" value="ECO:0007669"/>
    <property type="project" value="UniProtKB-ARBA"/>
</dbReference>
<feature type="region of interest" description="Disordered" evidence="1">
    <location>
        <begin position="1960"/>
        <end position="1980"/>
    </location>
</feature>
<evidence type="ECO:0000256" key="1">
    <source>
        <dbReference type="SAM" id="MobiDB-lite"/>
    </source>
</evidence>
<protein>
    <recommendedName>
        <fullName evidence="2">START domain-containing protein</fullName>
    </recommendedName>
</protein>
<feature type="compositionally biased region" description="Polar residues" evidence="1">
    <location>
        <begin position="43"/>
        <end position="52"/>
    </location>
</feature>
<feature type="region of interest" description="Disordered" evidence="1">
    <location>
        <begin position="417"/>
        <end position="452"/>
    </location>
</feature>
<dbReference type="InterPro" id="IPR051213">
    <property type="entry name" value="START_lipid_transfer"/>
</dbReference>
<feature type="region of interest" description="Disordered" evidence="1">
    <location>
        <begin position="1744"/>
        <end position="1789"/>
    </location>
</feature>
<feature type="region of interest" description="Disordered" evidence="1">
    <location>
        <begin position="1364"/>
        <end position="1415"/>
    </location>
</feature>
<feature type="domain" description="START" evidence="2">
    <location>
        <begin position="565"/>
        <end position="749"/>
    </location>
</feature>
<organism evidence="3 4">
    <name type="scientific">Ustilago trichophora</name>
    <dbReference type="NCBI Taxonomy" id="86804"/>
    <lineage>
        <taxon>Eukaryota</taxon>
        <taxon>Fungi</taxon>
        <taxon>Dikarya</taxon>
        <taxon>Basidiomycota</taxon>
        <taxon>Ustilaginomycotina</taxon>
        <taxon>Ustilaginomycetes</taxon>
        <taxon>Ustilaginales</taxon>
        <taxon>Ustilaginaceae</taxon>
        <taxon>Ustilago</taxon>
    </lineage>
</organism>